<dbReference type="Proteomes" id="UP000571817">
    <property type="component" value="Unassembled WGS sequence"/>
</dbReference>
<reference evidence="3 4" key="1">
    <citation type="submission" date="2020-07" db="EMBL/GenBank/DDBJ databases">
        <title>Sequencing the genomes of 1000 actinobacteria strains.</title>
        <authorList>
            <person name="Klenk H.-P."/>
        </authorList>
    </citation>
    <scope>NUCLEOTIDE SEQUENCE [LARGE SCALE GENOMIC DNA]</scope>
    <source>
        <strain evidence="3 4">DSM 29531</strain>
    </source>
</reference>
<sequence length="472" mass="50360">METTTQRVHAFTDDALGQDDATGVAARIASGAISASEAVDAAIARSEAVEQHLSGLRFEDFDRARKRAADGAGGAFAGVPTLLKDNIMVGGMPMTQGSRAFAMTPHPKDGPVASQFRATGLIPIGTSTMPEFGWTCSTETLEYSTHNPWHTSYSSGGSSGGSAAYVAAGVVPIAHGNDGGGSIRIPAHACGLIGLKPTRGRLRIETADRVMPVRVVSQSVLARSVRDVAGFFAAAEQVHRNRLLKPMGLVDQPQARPLRIGLLIDSPAVQTRTDPETRTAIEGFARRLEDLGHHVEPYELKLPSYFKDDFSSYWMLLGLLASSGTDRIFGEGYDPERLEGLTKYLGAQGRKRLLKMPVSLSRLLASDVVSRVQMYRGPDLIVSPVLTGTTPQLGYLGADIDPALHFERLVDLCAFTPLHNATGAPAISLPVGQTADGLPIGAMVSGTHGDDALLLRLALQVEAAHPWRRIQD</sequence>
<proteinExistence type="inferred from homology"/>
<keyword evidence="3" id="KW-0378">Hydrolase</keyword>
<dbReference type="RefSeq" id="WP_179478081.1">
    <property type="nucleotide sequence ID" value="NZ_JACCFW010000001.1"/>
</dbReference>
<comment type="caution">
    <text evidence="3">The sequence shown here is derived from an EMBL/GenBank/DDBJ whole genome shotgun (WGS) entry which is preliminary data.</text>
</comment>
<dbReference type="InterPro" id="IPR000120">
    <property type="entry name" value="Amidase"/>
</dbReference>
<dbReference type="PROSITE" id="PS00571">
    <property type="entry name" value="AMIDASES"/>
    <property type="match status" value="1"/>
</dbReference>
<organism evidence="3 4">
    <name type="scientific">Allobranchiibius huperziae</name>
    <dbReference type="NCBI Taxonomy" id="1874116"/>
    <lineage>
        <taxon>Bacteria</taxon>
        <taxon>Bacillati</taxon>
        <taxon>Actinomycetota</taxon>
        <taxon>Actinomycetes</taxon>
        <taxon>Micrococcales</taxon>
        <taxon>Dermacoccaceae</taxon>
        <taxon>Allobranchiibius</taxon>
    </lineage>
</organism>
<dbReference type="SUPFAM" id="SSF75304">
    <property type="entry name" value="Amidase signature (AS) enzymes"/>
    <property type="match status" value="1"/>
</dbReference>
<dbReference type="NCBIfam" id="NF005899">
    <property type="entry name" value="PRK07869.1"/>
    <property type="match status" value="1"/>
</dbReference>
<feature type="domain" description="Amidase" evidence="2">
    <location>
        <begin position="37"/>
        <end position="455"/>
    </location>
</feature>
<name>A0A853DAQ4_9MICO</name>
<dbReference type="AlphaFoldDB" id="A0A853DAQ4"/>
<comment type="similarity">
    <text evidence="1">Belongs to the amidase family.</text>
</comment>
<dbReference type="EMBL" id="JACCFW010000001">
    <property type="protein sequence ID" value="NYJ73069.1"/>
    <property type="molecule type" value="Genomic_DNA"/>
</dbReference>
<protein>
    <submittedName>
        <fullName evidence="3">Amidase</fullName>
        <ecNumber evidence="3">3.5.1.4</ecNumber>
    </submittedName>
</protein>
<dbReference type="InterPro" id="IPR023631">
    <property type="entry name" value="Amidase_dom"/>
</dbReference>
<dbReference type="EC" id="3.5.1.4" evidence="3"/>
<dbReference type="Pfam" id="PF01425">
    <property type="entry name" value="Amidase"/>
    <property type="match status" value="1"/>
</dbReference>
<accession>A0A853DAQ4</accession>
<gene>
    <name evidence="3" type="ORF">HNR15_000032</name>
</gene>
<dbReference type="PANTHER" id="PTHR11895">
    <property type="entry name" value="TRANSAMIDASE"/>
    <property type="match status" value="1"/>
</dbReference>
<dbReference type="Gene3D" id="3.90.1300.10">
    <property type="entry name" value="Amidase signature (AS) domain"/>
    <property type="match status" value="1"/>
</dbReference>
<dbReference type="InterPro" id="IPR020556">
    <property type="entry name" value="Amidase_CS"/>
</dbReference>
<dbReference type="PANTHER" id="PTHR11895:SF7">
    <property type="entry name" value="GLUTAMYL-TRNA(GLN) AMIDOTRANSFERASE SUBUNIT A, MITOCHONDRIAL"/>
    <property type="match status" value="1"/>
</dbReference>
<dbReference type="GO" id="GO:0004040">
    <property type="term" value="F:amidase activity"/>
    <property type="evidence" value="ECO:0007669"/>
    <property type="project" value="UniProtKB-EC"/>
</dbReference>
<keyword evidence="4" id="KW-1185">Reference proteome</keyword>
<evidence type="ECO:0000313" key="3">
    <source>
        <dbReference type="EMBL" id="NYJ73069.1"/>
    </source>
</evidence>
<evidence type="ECO:0000313" key="4">
    <source>
        <dbReference type="Proteomes" id="UP000571817"/>
    </source>
</evidence>
<dbReference type="InterPro" id="IPR036928">
    <property type="entry name" value="AS_sf"/>
</dbReference>
<evidence type="ECO:0000259" key="2">
    <source>
        <dbReference type="Pfam" id="PF01425"/>
    </source>
</evidence>
<evidence type="ECO:0000256" key="1">
    <source>
        <dbReference type="ARBA" id="ARBA00009199"/>
    </source>
</evidence>